<feature type="compositionally biased region" description="Low complexity" evidence="1">
    <location>
        <begin position="27"/>
        <end position="40"/>
    </location>
</feature>
<reference evidence="3" key="1">
    <citation type="journal article" date="2016" name="Genome Announc.">
        <title>Draft Genome Sequences of Five Rapidly Growing Mycobacterium Species, M. thermoresistibile, M. fortuitum subsp. acetamidolyticum, M. canariasense, M. brisbanense, and M. novocastrense.</title>
        <authorList>
            <person name="Katahira K."/>
            <person name="Ogura Y."/>
            <person name="Gotoh Y."/>
            <person name="Hayashi T."/>
        </authorList>
    </citation>
    <scope>NUCLEOTIDE SEQUENCE [LARGE SCALE GENOMIC DNA]</scope>
    <source>
        <strain evidence="3">JCM15298</strain>
    </source>
</reference>
<keyword evidence="3" id="KW-1185">Reference proteome</keyword>
<name>A0A100WKL6_MYCCR</name>
<evidence type="ECO:0000256" key="1">
    <source>
        <dbReference type="SAM" id="MobiDB-lite"/>
    </source>
</evidence>
<comment type="caution">
    <text evidence="2">The sequence shown here is derived from an EMBL/GenBank/DDBJ whole genome shotgun (WGS) entry which is preliminary data.</text>
</comment>
<proteinExistence type="predicted"/>
<gene>
    <name evidence="2" type="ORF">RMCC_6791</name>
</gene>
<evidence type="ECO:0000313" key="2">
    <source>
        <dbReference type="EMBL" id="GAS99826.1"/>
    </source>
</evidence>
<dbReference type="STRING" id="228230.RMCC_6791"/>
<feature type="region of interest" description="Disordered" evidence="1">
    <location>
        <begin position="25"/>
        <end position="53"/>
    </location>
</feature>
<accession>A0A100WKL6</accession>
<dbReference type="Proteomes" id="UP000069443">
    <property type="component" value="Unassembled WGS sequence"/>
</dbReference>
<reference evidence="3" key="2">
    <citation type="submission" date="2016-02" db="EMBL/GenBank/DDBJ databases">
        <title>Draft genome sequence of five rapidly growing Mycobacterium species.</title>
        <authorList>
            <person name="Katahira K."/>
            <person name="Gotou Y."/>
            <person name="Iida K."/>
            <person name="Ogura Y."/>
            <person name="Hayashi T."/>
        </authorList>
    </citation>
    <scope>NUCLEOTIDE SEQUENCE [LARGE SCALE GENOMIC DNA]</scope>
    <source>
        <strain evidence="3">JCM15298</strain>
    </source>
</reference>
<feature type="compositionally biased region" description="Pro residues" evidence="1">
    <location>
        <begin position="41"/>
        <end position="53"/>
    </location>
</feature>
<organism evidence="2 3">
    <name type="scientific">Mycolicibacterium canariasense</name>
    <name type="common">Mycobacterium canariasense</name>
    <dbReference type="NCBI Taxonomy" id="228230"/>
    <lineage>
        <taxon>Bacteria</taxon>
        <taxon>Bacillati</taxon>
        <taxon>Actinomycetota</taxon>
        <taxon>Actinomycetes</taxon>
        <taxon>Mycobacteriales</taxon>
        <taxon>Mycobacteriaceae</taxon>
        <taxon>Mycolicibacterium</taxon>
    </lineage>
</organism>
<dbReference type="AlphaFoldDB" id="A0A100WKL6"/>
<sequence length="154" mass="15302">MVTLAAVAALGGGLWAVNVQHTPPEPAAASTARPAAATSPVPTPAPPPPPAPDPFAAKADFAGKIPTAAGTITLEITVRGTEAVAYACDGRAIEAWLRGSARGGALALSSKGATSSLTGEHHGNTVTGILKIGEKSWDFTTSAVDRVQGTSNAP</sequence>
<protein>
    <submittedName>
        <fullName evidence="2">Uncharacterized protein</fullName>
    </submittedName>
</protein>
<dbReference type="EMBL" id="BCSY01000137">
    <property type="protein sequence ID" value="GAS99826.1"/>
    <property type="molecule type" value="Genomic_DNA"/>
</dbReference>
<evidence type="ECO:0000313" key="3">
    <source>
        <dbReference type="Proteomes" id="UP000069443"/>
    </source>
</evidence>